<dbReference type="PROSITE" id="PS50888">
    <property type="entry name" value="BHLH"/>
    <property type="match status" value="1"/>
</dbReference>
<reference evidence="5 6" key="1">
    <citation type="journal article" date="2015" name="Parasit. Vectors">
        <title>Draft genome of the scabies mite.</title>
        <authorList>
            <person name="Rider S.D.Jr."/>
            <person name="Morgan M.S."/>
            <person name="Arlian L.G."/>
        </authorList>
    </citation>
    <scope>NUCLEOTIDE SEQUENCE [LARGE SCALE GENOMIC DNA]</scope>
    <source>
        <strain evidence="5">Arlian Lab</strain>
    </source>
</reference>
<evidence type="ECO:0000256" key="3">
    <source>
        <dbReference type="ARBA" id="ARBA00023163"/>
    </source>
</evidence>
<evidence type="ECO:0000313" key="6">
    <source>
        <dbReference type="Proteomes" id="UP000616769"/>
    </source>
</evidence>
<keyword evidence="3" id="KW-0804">Transcription</keyword>
<dbReference type="InterPro" id="IPR036638">
    <property type="entry name" value="HLH_DNA-bd_sf"/>
</dbReference>
<dbReference type="Proteomes" id="UP000616769">
    <property type="component" value="Unassembled WGS sequence"/>
</dbReference>
<gene>
    <name evidence="5" type="ORF">QR98_0052550</name>
</gene>
<dbReference type="VEuPathDB" id="VectorBase:SSCA010415"/>
<keyword evidence="2" id="KW-0805">Transcription regulation</keyword>
<proteinExistence type="predicted"/>
<dbReference type="PANTHER" id="PTHR46117:SF3">
    <property type="entry name" value="FI24210P1"/>
    <property type="match status" value="1"/>
</dbReference>
<comment type="subcellular location">
    <subcellularLocation>
        <location evidence="1">Nucleus</location>
    </subcellularLocation>
</comment>
<dbReference type="GO" id="GO:0000978">
    <property type="term" value="F:RNA polymerase II cis-regulatory region sequence-specific DNA binding"/>
    <property type="evidence" value="ECO:0007669"/>
    <property type="project" value="TreeGrafter"/>
</dbReference>
<dbReference type="Pfam" id="PF00010">
    <property type="entry name" value="HLH"/>
    <property type="match status" value="1"/>
</dbReference>
<dbReference type="InterPro" id="IPR011598">
    <property type="entry name" value="bHLH_dom"/>
</dbReference>
<accession>A0A132A722</accession>
<protein>
    <submittedName>
        <fullName evidence="5">Uncharacterized protein</fullName>
    </submittedName>
</protein>
<sequence>MKKFNKKDDLHKSVLEQQRKILHKEIERRRRDRINDWIYALSREVPDCASDRTKKGQSKGSILAKTVKFIQDQRAENQNLKRDYENISSEIKELKKRLIKLEDENEQLKNLISLSTNKLMKKEHSKKQS</sequence>
<dbReference type="EMBL" id="JXLN01011110">
    <property type="protein sequence ID" value="KPM06776.1"/>
    <property type="molecule type" value="Genomic_DNA"/>
</dbReference>
<comment type="caution">
    <text evidence="5">The sequence shown here is derived from an EMBL/GenBank/DDBJ whole genome shotgun (WGS) entry which is preliminary data.</text>
</comment>
<dbReference type="SUPFAM" id="SSF47459">
    <property type="entry name" value="HLH, helix-loop-helix DNA-binding domain"/>
    <property type="match status" value="1"/>
</dbReference>
<dbReference type="GO" id="GO:0000981">
    <property type="term" value="F:DNA-binding transcription factor activity, RNA polymerase II-specific"/>
    <property type="evidence" value="ECO:0007669"/>
    <property type="project" value="TreeGrafter"/>
</dbReference>
<evidence type="ECO:0000313" key="5">
    <source>
        <dbReference type="EMBL" id="KPM06776.1"/>
    </source>
</evidence>
<dbReference type="PANTHER" id="PTHR46117">
    <property type="entry name" value="FI24210P1"/>
    <property type="match status" value="1"/>
</dbReference>
<evidence type="ECO:0000256" key="1">
    <source>
        <dbReference type="ARBA" id="ARBA00004123"/>
    </source>
</evidence>
<dbReference type="Gene3D" id="4.10.280.10">
    <property type="entry name" value="Helix-loop-helix DNA-binding domain"/>
    <property type="match status" value="1"/>
</dbReference>
<organism evidence="5 6">
    <name type="scientific">Sarcoptes scabiei</name>
    <name type="common">Itch mite</name>
    <name type="synonym">Acarus scabiei</name>
    <dbReference type="NCBI Taxonomy" id="52283"/>
    <lineage>
        <taxon>Eukaryota</taxon>
        <taxon>Metazoa</taxon>
        <taxon>Ecdysozoa</taxon>
        <taxon>Arthropoda</taxon>
        <taxon>Chelicerata</taxon>
        <taxon>Arachnida</taxon>
        <taxon>Acari</taxon>
        <taxon>Acariformes</taxon>
        <taxon>Sarcoptiformes</taxon>
        <taxon>Astigmata</taxon>
        <taxon>Psoroptidia</taxon>
        <taxon>Sarcoptoidea</taxon>
        <taxon>Sarcoptidae</taxon>
        <taxon>Sarcoptinae</taxon>
        <taxon>Sarcoptes</taxon>
    </lineage>
</organism>
<dbReference type="GO" id="GO:0005634">
    <property type="term" value="C:nucleus"/>
    <property type="evidence" value="ECO:0007669"/>
    <property type="project" value="UniProtKB-SubCell"/>
</dbReference>
<dbReference type="GO" id="GO:0046983">
    <property type="term" value="F:protein dimerization activity"/>
    <property type="evidence" value="ECO:0007669"/>
    <property type="project" value="InterPro"/>
</dbReference>
<evidence type="ECO:0000256" key="2">
    <source>
        <dbReference type="ARBA" id="ARBA00023015"/>
    </source>
</evidence>
<dbReference type="SMART" id="SM00353">
    <property type="entry name" value="HLH"/>
    <property type="match status" value="1"/>
</dbReference>
<dbReference type="AlphaFoldDB" id="A0A132A722"/>
<name>A0A132A722_SARSC</name>
<evidence type="ECO:0000256" key="4">
    <source>
        <dbReference type="ARBA" id="ARBA00023242"/>
    </source>
</evidence>
<keyword evidence="4" id="KW-0539">Nucleus</keyword>
<dbReference type="OrthoDB" id="690068at2759"/>
<dbReference type="InterPro" id="IPR051732">
    <property type="entry name" value="USF"/>
</dbReference>